<organism evidence="1 2">
    <name type="scientific">Prunus dulcis</name>
    <name type="common">Almond</name>
    <name type="synonym">Amygdalus dulcis</name>
    <dbReference type="NCBI Taxonomy" id="3755"/>
    <lineage>
        <taxon>Eukaryota</taxon>
        <taxon>Viridiplantae</taxon>
        <taxon>Streptophyta</taxon>
        <taxon>Embryophyta</taxon>
        <taxon>Tracheophyta</taxon>
        <taxon>Spermatophyta</taxon>
        <taxon>Magnoliopsida</taxon>
        <taxon>eudicotyledons</taxon>
        <taxon>Gunneridae</taxon>
        <taxon>Pentapetalae</taxon>
        <taxon>rosids</taxon>
        <taxon>fabids</taxon>
        <taxon>Rosales</taxon>
        <taxon>Rosaceae</taxon>
        <taxon>Amygdaloideae</taxon>
        <taxon>Amygdaleae</taxon>
        <taxon>Prunus</taxon>
    </lineage>
</organism>
<dbReference type="EMBL" id="JAJFAZ020000002">
    <property type="protein sequence ID" value="KAI5344135.1"/>
    <property type="molecule type" value="Genomic_DNA"/>
</dbReference>
<evidence type="ECO:0008006" key="3">
    <source>
        <dbReference type="Google" id="ProtNLM"/>
    </source>
</evidence>
<dbReference type="Proteomes" id="UP001054821">
    <property type="component" value="Chromosome 2"/>
</dbReference>
<evidence type="ECO:0000313" key="2">
    <source>
        <dbReference type="Proteomes" id="UP001054821"/>
    </source>
</evidence>
<reference evidence="1 2" key="1">
    <citation type="journal article" date="2022" name="G3 (Bethesda)">
        <title>Whole-genome sequence and methylome profiling of the almond [Prunus dulcis (Mill.) D.A. Webb] cultivar 'Nonpareil'.</title>
        <authorList>
            <person name="D'Amico-Willman K.M."/>
            <person name="Ouma W.Z."/>
            <person name="Meulia T."/>
            <person name="Sideli G.M."/>
            <person name="Gradziel T.M."/>
            <person name="Fresnedo-Ramirez J."/>
        </authorList>
    </citation>
    <scope>NUCLEOTIDE SEQUENCE [LARGE SCALE GENOMIC DNA]</scope>
    <source>
        <strain evidence="1">Clone GOH B32 T37-40</strain>
    </source>
</reference>
<name>A0AAD4WIH3_PRUDU</name>
<sequence length="118" mass="13033">MAGSGSSEVRIPIFSGENYEFWRIKMATIFKSLGLWSLVEKGISTPDSKKKTMKVEESSEEEADAEMFAVLMKDAKALGIIQNAVSDQIFLGLQMLTHLKSHGIYSTVSTTVVIRSDL</sequence>
<dbReference type="AlphaFoldDB" id="A0AAD4WIH3"/>
<protein>
    <recommendedName>
        <fullName evidence="3">DUF4219 domain-containing protein</fullName>
    </recommendedName>
</protein>
<evidence type="ECO:0000313" key="1">
    <source>
        <dbReference type="EMBL" id="KAI5344135.1"/>
    </source>
</evidence>
<proteinExistence type="predicted"/>
<gene>
    <name evidence="1" type="ORF">L3X38_012012</name>
</gene>
<comment type="caution">
    <text evidence="1">The sequence shown here is derived from an EMBL/GenBank/DDBJ whole genome shotgun (WGS) entry which is preliminary data.</text>
</comment>
<keyword evidence="2" id="KW-1185">Reference proteome</keyword>
<accession>A0AAD4WIH3</accession>